<protein>
    <submittedName>
        <fullName evidence="2">Uncharacterized protein</fullName>
    </submittedName>
</protein>
<dbReference type="AlphaFoldDB" id="A0A316ZJ65"/>
<name>A0A316ZJ65_9BASI</name>
<dbReference type="PANTHER" id="PTHR37463">
    <property type="entry name" value="GSL3115 PROTEIN"/>
    <property type="match status" value="1"/>
</dbReference>
<keyword evidence="3" id="KW-1185">Reference proteome</keyword>
<gene>
    <name evidence="2" type="ORF">FA09DRAFT_358404</name>
</gene>
<dbReference type="EMBL" id="KZ819285">
    <property type="protein sequence ID" value="PWO00304.1"/>
    <property type="molecule type" value="Genomic_DNA"/>
</dbReference>
<evidence type="ECO:0000313" key="3">
    <source>
        <dbReference type="Proteomes" id="UP000245946"/>
    </source>
</evidence>
<dbReference type="RefSeq" id="XP_025600582.1">
    <property type="nucleotide sequence ID" value="XM_025744955.1"/>
</dbReference>
<feature type="region of interest" description="Disordered" evidence="1">
    <location>
        <begin position="170"/>
        <end position="198"/>
    </location>
</feature>
<evidence type="ECO:0000256" key="1">
    <source>
        <dbReference type="SAM" id="MobiDB-lite"/>
    </source>
</evidence>
<evidence type="ECO:0000313" key="2">
    <source>
        <dbReference type="EMBL" id="PWO00304.1"/>
    </source>
</evidence>
<dbReference type="InterPro" id="IPR017136">
    <property type="entry name" value="UCP037205"/>
</dbReference>
<dbReference type="PANTHER" id="PTHR37463:SF1">
    <property type="entry name" value="DUF2256 DOMAIN-CONTAINING PROTEIN"/>
    <property type="match status" value="1"/>
</dbReference>
<reference evidence="2 3" key="1">
    <citation type="journal article" date="2018" name="Mol. Biol. Evol.">
        <title>Broad Genomic Sampling Reveals a Smut Pathogenic Ancestry of the Fungal Clade Ustilaginomycotina.</title>
        <authorList>
            <person name="Kijpornyongpan T."/>
            <person name="Mondo S.J."/>
            <person name="Barry K."/>
            <person name="Sandor L."/>
            <person name="Lee J."/>
            <person name="Lipzen A."/>
            <person name="Pangilinan J."/>
            <person name="LaButti K."/>
            <person name="Hainaut M."/>
            <person name="Henrissat B."/>
            <person name="Grigoriev I.V."/>
            <person name="Spatafora J.W."/>
            <person name="Aime M.C."/>
        </authorList>
    </citation>
    <scope>NUCLEOTIDE SEQUENCE [LARGE SCALE GENOMIC DNA]</scope>
    <source>
        <strain evidence="2 3">MCA 4186</strain>
    </source>
</reference>
<proteinExistence type="predicted"/>
<dbReference type="Pfam" id="PF10013">
    <property type="entry name" value="DUF2256"/>
    <property type="match status" value="1"/>
</dbReference>
<organism evidence="2 3">
    <name type="scientific">Tilletiopsis washingtonensis</name>
    <dbReference type="NCBI Taxonomy" id="58919"/>
    <lineage>
        <taxon>Eukaryota</taxon>
        <taxon>Fungi</taxon>
        <taxon>Dikarya</taxon>
        <taxon>Basidiomycota</taxon>
        <taxon>Ustilaginomycotina</taxon>
        <taxon>Exobasidiomycetes</taxon>
        <taxon>Entylomatales</taxon>
        <taxon>Entylomatales incertae sedis</taxon>
        <taxon>Tilletiopsis</taxon>
    </lineage>
</organism>
<accession>A0A316ZJ65</accession>
<dbReference type="OrthoDB" id="537467at2759"/>
<dbReference type="GeneID" id="37272499"/>
<dbReference type="Proteomes" id="UP000245946">
    <property type="component" value="Unassembled WGS sequence"/>
</dbReference>
<sequence>MRACLVRQHFFTCVSRPPLFALQRPRSARASWVKSPRAPQVSLCAGMPRASSSSATAEGPSVASLSPKPCHTCGRVITPRAKWAKNWSEIKLCSDGCRSQRPGRRTRWSCGPEEPPLATALARSSERNEEAETCSTDVECWTELAVLAVAHDGNGVKVAPTCEDVERRLLEEGRPHWPAETQASEGDGGEKDQPNGHPLYTALHSAPGLRERVRRAARRLVILAPELCAHTAAAPFDSAPAGRVELVQGSKTLQTLDDVSFAKGPIGLRWVAESRPKNASR</sequence>